<protein>
    <submittedName>
        <fullName evidence="1">Uncharacterized protein</fullName>
    </submittedName>
</protein>
<evidence type="ECO:0000313" key="2">
    <source>
        <dbReference type="Proteomes" id="UP000252266"/>
    </source>
</evidence>
<proteinExistence type="predicted"/>
<reference evidence="1 2" key="1">
    <citation type="submission" date="2014-07" db="EMBL/GenBank/DDBJ databases">
        <title>Draft genome sequence of Thalassospira xiamenensis IB13.</title>
        <authorList>
            <person name="Lai Q."/>
            <person name="Shao Z."/>
        </authorList>
    </citation>
    <scope>NUCLEOTIDE SEQUENCE [LARGE SCALE GENOMIC DNA]</scope>
    <source>
        <strain evidence="1 2">IB13</strain>
    </source>
</reference>
<name>A0A367XCR5_9PROT</name>
<dbReference type="EMBL" id="JPWJ01000003">
    <property type="protein sequence ID" value="RCK51476.1"/>
    <property type="molecule type" value="Genomic_DNA"/>
</dbReference>
<comment type="caution">
    <text evidence="1">The sequence shown here is derived from an EMBL/GenBank/DDBJ whole genome shotgun (WGS) entry which is preliminary data.</text>
</comment>
<dbReference type="Proteomes" id="UP000252266">
    <property type="component" value="Unassembled WGS sequence"/>
</dbReference>
<evidence type="ECO:0000313" key="1">
    <source>
        <dbReference type="EMBL" id="RCK51476.1"/>
    </source>
</evidence>
<accession>A0A367XCR5</accession>
<gene>
    <name evidence="1" type="ORF">TH44_08055</name>
</gene>
<sequence length="75" mass="8433">MDQNRHFGRSGAQTRNPYPIERDWIPAVVGMMIWLGMLCQQPADVYARVAHGSERLPVCQKGNCAMRGVITTDDD</sequence>
<organism evidence="1 2">
    <name type="scientific">Thalassospira xiamenensis</name>
    <dbReference type="NCBI Taxonomy" id="220697"/>
    <lineage>
        <taxon>Bacteria</taxon>
        <taxon>Pseudomonadati</taxon>
        <taxon>Pseudomonadota</taxon>
        <taxon>Alphaproteobacteria</taxon>
        <taxon>Rhodospirillales</taxon>
        <taxon>Thalassospiraceae</taxon>
        <taxon>Thalassospira</taxon>
    </lineage>
</organism>
<dbReference type="AlphaFoldDB" id="A0A367XCR5"/>